<organism evidence="1 2">
    <name type="scientific">Dentiscutata heterogama</name>
    <dbReference type="NCBI Taxonomy" id="1316150"/>
    <lineage>
        <taxon>Eukaryota</taxon>
        <taxon>Fungi</taxon>
        <taxon>Fungi incertae sedis</taxon>
        <taxon>Mucoromycota</taxon>
        <taxon>Glomeromycotina</taxon>
        <taxon>Glomeromycetes</taxon>
        <taxon>Diversisporales</taxon>
        <taxon>Gigasporaceae</taxon>
        <taxon>Dentiscutata</taxon>
    </lineage>
</organism>
<sequence>MDIMYKIFQPEGSVIKRNVREIDPKNPVSAIGYTKCLFKLSKYTQIIEFLNASTFLTSSSVLALSLDPKNKLADKQISFLKRLTLTDENSSEHRINKYKREKMDVKYEQSYFLNSRSNENLVYNILSIDGGGIRGILPILWLNEIEYRTRRPISHLFNMITGTSTGASELLETYQDHTKKIFTMNKVKNSKAKYINEADSSAIHLFTRNDAREDELKNDTFVDDLMAATSILTFFSPYEMKHKGLFIDGGSYIPDPSKPFPYRDKHFWASNQFNISNDENEQVSFEDQIKLDDLERIPYLIEIGHQYLE</sequence>
<name>A0ACA9KDV7_9GLOM</name>
<accession>A0ACA9KDV7</accession>
<comment type="caution">
    <text evidence="1">The sequence shown here is derived from an EMBL/GenBank/DDBJ whole genome shotgun (WGS) entry which is preliminary data.</text>
</comment>
<proteinExistence type="predicted"/>
<evidence type="ECO:0000313" key="2">
    <source>
        <dbReference type="Proteomes" id="UP000789702"/>
    </source>
</evidence>
<reference evidence="1" key="1">
    <citation type="submission" date="2021-06" db="EMBL/GenBank/DDBJ databases">
        <authorList>
            <person name="Kallberg Y."/>
            <person name="Tangrot J."/>
            <person name="Rosling A."/>
        </authorList>
    </citation>
    <scope>NUCLEOTIDE SEQUENCE</scope>
    <source>
        <strain evidence="1">IL203A</strain>
    </source>
</reference>
<evidence type="ECO:0000313" key="1">
    <source>
        <dbReference type="EMBL" id="CAG8466787.1"/>
    </source>
</evidence>
<dbReference type="EMBL" id="CAJVPU010000946">
    <property type="protein sequence ID" value="CAG8466787.1"/>
    <property type="molecule type" value="Genomic_DNA"/>
</dbReference>
<gene>
    <name evidence="1" type="ORF">DHETER_LOCUS1531</name>
</gene>
<protein>
    <submittedName>
        <fullName evidence="1">9135_t:CDS:1</fullName>
    </submittedName>
</protein>
<dbReference type="Proteomes" id="UP000789702">
    <property type="component" value="Unassembled WGS sequence"/>
</dbReference>
<keyword evidence="2" id="KW-1185">Reference proteome</keyword>